<evidence type="ECO:0000256" key="1">
    <source>
        <dbReference type="SAM" id="MobiDB-lite"/>
    </source>
</evidence>
<sequence>MEKVLEYCWKARENFKHENPGVDPASFEDLQDHKPLFYQPAGPLPTLEEHREINHADVNVHGNSSPQEVLKILRARKDQKTLHAYYTLVEDRLSGKSKPEDMLEGINPDRAQKEAGFRGDDTTDVVLIHHHKRTATYRYNTEALEACSCHGAVCRIGFGTHGTNEDAKEFHHPFTGQRLTTQEYQEYVGIDPLMGKDMNEDRPEKIEYQTPDLLASTAELSQEQCTCAWGGFNDGADLTAAEYETFYDQNAAVELGPIFTKCADYKSQMSHKESTRSIMTRDLLNAELPYKPHAIAGNFNNLCSKMSCQGGDVHPRTSLTLYLEEMLHACYQNASDQSQVRVDQRHDRRGTRDATRKAWTSK</sequence>
<keyword evidence="3" id="KW-1185">Reference proteome</keyword>
<organism evidence="2 3">
    <name type="scientific">Symbiodinium necroappetens</name>
    <dbReference type="NCBI Taxonomy" id="1628268"/>
    <lineage>
        <taxon>Eukaryota</taxon>
        <taxon>Sar</taxon>
        <taxon>Alveolata</taxon>
        <taxon>Dinophyceae</taxon>
        <taxon>Suessiales</taxon>
        <taxon>Symbiodiniaceae</taxon>
        <taxon>Symbiodinium</taxon>
    </lineage>
</organism>
<name>A0A812RYR4_9DINO</name>
<dbReference type="OrthoDB" id="408404at2759"/>
<evidence type="ECO:0000313" key="3">
    <source>
        <dbReference type="Proteomes" id="UP000601435"/>
    </source>
</evidence>
<feature type="compositionally biased region" description="Basic and acidic residues" evidence="1">
    <location>
        <begin position="342"/>
        <end position="356"/>
    </location>
</feature>
<reference evidence="2" key="1">
    <citation type="submission" date="2021-02" db="EMBL/GenBank/DDBJ databases">
        <authorList>
            <person name="Dougan E. K."/>
            <person name="Rhodes N."/>
            <person name="Thang M."/>
            <person name="Chan C."/>
        </authorList>
    </citation>
    <scope>NUCLEOTIDE SEQUENCE</scope>
</reference>
<gene>
    <name evidence="2" type="ORF">SNEC2469_LOCUS12868</name>
</gene>
<protein>
    <submittedName>
        <fullName evidence="2">Uncharacterized protein</fullName>
    </submittedName>
</protein>
<feature type="region of interest" description="Disordered" evidence="1">
    <location>
        <begin position="338"/>
        <end position="362"/>
    </location>
</feature>
<evidence type="ECO:0000313" key="2">
    <source>
        <dbReference type="EMBL" id="CAE7460427.1"/>
    </source>
</evidence>
<dbReference type="EMBL" id="CAJNJA010020473">
    <property type="protein sequence ID" value="CAE7460427.1"/>
    <property type="molecule type" value="Genomic_DNA"/>
</dbReference>
<dbReference type="AlphaFoldDB" id="A0A812RYR4"/>
<dbReference type="Proteomes" id="UP000601435">
    <property type="component" value="Unassembled WGS sequence"/>
</dbReference>
<proteinExistence type="predicted"/>
<feature type="non-terminal residue" evidence="2">
    <location>
        <position position="1"/>
    </location>
</feature>
<accession>A0A812RYR4</accession>
<comment type="caution">
    <text evidence="2">The sequence shown here is derived from an EMBL/GenBank/DDBJ whole genome shotgun (WGS) entry which is preliminary data.</text>
</comment>